<keyword evidence="1" id="KW-1133">Transmembrane helix</keyword>
<evidence type="ECO:0000313" key="2">
    <source>
        <dbReference type="EMBL" id="HIY78334.1"/>
    </source>
</evidence>
<reference evidence="2" key="2">
    <citation type="submission" date="2021-04" db="EMBL/GenBank/DDBJ databases">
        <authorList>
            <person name="Gilroy R."/>
        </authorList>
    </citation>
    <scope>NUCLEOTIDE SEQUENCE</scope>
    <source>
        <strain evidence="2">CHK199-9574</strain>
    </source>
</reference>
<feature type="transmembrane region" description="Helical" evidence="1">
    <location>
        <begin position="125"/>
        <end position="147"/>
    </location>
</feature>
<gene>
    <name evidence="2" type="ORF">H9728_04755</name>
</gene>
<sequence length="245" mass="26796">MFFSDLYLIYLFSGIIILPCIVLSLWASARVHTAYNKYNKIPTSTDWTGADTARMLLEKNNIGGIDVIRGKGKLTDHYDPKNMTVSLSESTYSSNSVAAVAVAAHEIGHAAQKEDGYLLFSLRSALVPITNFGTMIALPLVIIGVILEWTLATTTVGNIIVFIGICLYGLSTLFTLVTLPVELNASKRAKRMLAETGVLVTKEEQKGASKVLSAAAMTYVAALLTSLVYFIRFLFYVLLISRKDN</sequence>
<dbReference type="InterPro" id="IPR007395">
    <property type="entry name" value="Zn_peptidase_2"/>
</dbReference>
<dbReference type="PANTHER" id="PTHR36434">
    <property type="entry name" value="MEMBRANE PROTEASE YUGP-RELATED"/>
    <property type="match status" value="1"/>
</dbReference>
<dbReference type="Pfam" id="PF04298">
    <property type="entry name" value="Zn_peptidase_2"/>
    <property type="match status" value="1"/>
</dbReference>
<feature type="transmembrane region" description="Helical" evidence="1">
    <location>
        <begin position="211"/>
        <end position="239"/>
    </location>
</feature>
<evidence type="ECO:0000256" key="1">
    <source>
        <dbReference type="SAM" id="Phobius"/>
    </source>
</evidence>
<dbReference type="Proteomes" id="UP000824135">
    <property type="component" value="Unassembled WGS sequence"/>
</dbReference>
<feature type="transmembrane region" description="Helical" evidence="1">
    <location>
        <begin position="159"/>
        <end position="181"/>
    </location>
</feature>
<evidence type="ECO:0000313" key="3">
    <source>
        <dbReference type="Proteomes" id="UP000824135"/>
    </source>
</evidence>
<dbReference type="PANTHER" id="PTHR36434:SF1">
    <property type="entry name" value="MEMBRANE PROTEASE YUGP-RELATED"/>
    <property type="match status" value="1"/>
</dbReference>
<protein>
    <submittedName>
        <fullName evidence="2">Zinc metallopeptidase</fullName>
    </submittedName>
</protein>
<comment type="caution">
    <text evidence="2">The sequence shown here is derived from an EMBL/GenBank/DDBJ whole genome shotgun (WGS) entry which is preliminary data.</text>
</comment>
<reference evidence="2" key="1">
    <citation type="journal article" date="2021" name="PeerJ">
        <title>Extensive microbial diversity within the chicken gut microbiome revealed by metagenomics and culture.</title>
        <authorList>
            <person name="Gilroy R."/>
            <person name="Ravi A."/>
            <person name="Getino M."/>
            <person name="Pursley I."/>
            <person name="Horton D.L."/>
            <person name="Alikhan N.F."/>
            <person name="Baker D."/>
            <person name="Gharbi K."/>
            <person name="Hall N."/>
            <person name="Watson M."/>
            <person name="Adriaenssens E.M."/>
            <person name="Foster-Nyarko E."/>
            <person name="Jarju S."/>
            <person name="Secka A."/>
            <person name="Antonio M."/>
            <person name="Oren A."/>
            <person name="Chaudhuri R.R."/>
            <person name="La Ragione R."/>
            <person name="Hildebrand F."/>
            <person name="Pallen M.J."/>
        </authorList>
    </citation>
    <scope>NUCLEOTIDE SEQUENCE</scope>
    <source>
        <strain evidence="2">CHK199-9574</strain>
    </source>
</reference>
<proteinExistence type="predicted"/>
<feature type="transmembrane region" description="Helical" evidence="1">
    <location>
        <begin position="6"/>
        <end position="27"/>
    </location>
</feature>
<keyword evidence="1" id="KW-0812">Transmembrane</keyword>
<dbReference type="EMBL" id="DXCO01000034">
    <property type="protein sequence ID" value="HIY78334.1"/>
    <property type="molecule type" value="Genomic_DNA"/>
</dbReference>
<keyword evidence="1" id="KW-0472">Membrane</keyword>
<organism evidence="2 3">
    <name type="scientific">Candidatus Borkfalkia excrementavium</name>
    <dbReference type="NCBI Taxonomy" id="2838505"/>
    <lineage>
        <taxon>Bacteria</taxon>
        <taxon>Bacillati</taxon>
        <taxon>Bacillota</taxon>
        <taxon>Clostridia</taxon>
        <taxon>Christensenellales</taxon>
        <taxon>Christensenellaceae</taxon>
        <taxon>Candidatus Borkfalkia</taxon>
    </lineage>
</organism>
<dbReference type="AlphaFoldDB" id="A0A9D1Z840"/>
<name>A0A9D1Z840_9FIRM</name>
<accession>A0A9D1Z840</accession>